<proteinExistence type="predicted"/>
<feature type="signal peptide" evidence="1">
    <location>
        <begin position="1"/>
        <end position="18"/>
    </location>
</feature>
<name>A0A0G9MPH3_9SPHN</name>
<sequence>MKATLFVSLAALAVAACGDTQESETMTETAQPAPVLTPAPIPTVAADGTALVPGAWTVNENASGGFATYGVEGEDPSLTFDCETATGTVTMTLSRQASAMEAWRLDAGGEAARIDMMPVDGPFPLVAASIEPSLAIFHAFSEPGQTVTLTSPEGAPMQFPTHPGISRIMQACS</sequence>
<dbReference type="EMBL" id="LBHC01000001">
    <property type="protein sequence ID" value="KLE32529.1"/>
    <property type="molecule type" value="Genomic_DNA"/>
</dbReference>
<feature type="chain" id="PRO_5002579872" description="Lipoprotein" evidence="1">
    <location>
        <begin position="19"/>
        <end position="173"/>
    </location>
</feature>
<keyword evidence="1" id="KW-0732">Signal</keyword>
<evidence type="ECO:0000313" key="3">
    <source>
        <dbReference type="Proteomes" id="UP000053070"/>
    </source>
</evidence>
<dbReference type="AlphaFoldDB" id="A0A0G9MPH3"/>
<dbReference type="PROSITE" id="PS51257">
    <property type="entry name" value="PROKAR_LIPOPROTEIN"/>
    <property type="match status" value="1"/>
</dbReference>
<gene>
    <name evidence="2" type="ORF">AAW01_00180</name>
</gene>
<evidence type="ECO:0008006" key="4">
    <source>
        <dbReference type="Google" id="ProtNLM"/>
    </source>
</evidence>
<dbReference type="Proteomes" id="UP000053070">
    <property type="component" value="Unassembled WGS sequence"/>
</dbReference>
<dbReference type="STRING" id="502682.BMF35_a1459"/>
<reference evidence="2 3" key="1">
    <citation type="submission" date="2015-04" db="EMBL/GenBank/DDBJ databases">
        <title>The draft genome sequence of Erythrobacr gangjinensis K7-2.</title>
        <authorList>
            <person name="Zhuang L."/>
            <person name="Liu Y."/>
            <person name="Shao Z."/>
        </authorList>
    </citation>
    <scope>NUCLEOTIDE SEQUENCE [LARGE SCALE GENOMIC DNA]</scope>
    <source>
        <strain evidence="2 3">K7-2</strain>
    </source>
</reference>
<comment type="caution">
    <text evidence="2">The sequence shown here is derived from an EMBL/GenBank/DDBJ whole genome shotgun (WGS) entry which is preliminary data.</text>
</comment>
<dbReference type="PATRIC" id="fig|502682.8.peg.36"/>
<keyword evidence="3" id="KW-1185">Reference proteome</keyword>
<protein>
    <recommendedName>
        <fullName evidence="4">Lipoprotein</fullName>
    </recommendedName>
</protein>
<evidence type="ECO:0000256" key="1">
    <source>
        <dbReference type="SAM" id="SignalP"/>
    </source>
</evidence>
<evidence type="ECO:0000313" key="2">
    <source>
        <dbReference type="EMBL" id="KLE32529.1"/>
    </source>
</evidence>
<accession>A0A0G9MPH3</accession>
<organism evidence="2 3">
    <name type="scientific">Aurantiacibacter gangjinensis</name>
    <dbReference type="NCBI Taxonomy" id="502682"/>
    <lineage>
        <taxon>Bacteria</taxon>
        <taxon>Pseudomonadati</taxon>
        <taxon>Pseudomonadota</taxon>
        <taxon>Alphaproteobacteria</taxon>
        <taxon>Sphingomonadales</taxon>
        <taxon>Erythrobacteraceae</taxon>
        <taxon>Aurantiacibacter</taxon>
    </lineage>
</organism>